<organism evidence="3 4">
    <name type="scientific">Chitinophaga horti</name>
    <dbReference type="NCBI Taxonomy" id="2920382"/>
    <lineage>
        <taxon>Bacteria</taxon>
        <taxon>Pseudomonadati</taxon>
        <taxon>Bacteroidota</taxon>
        <taxon>Chitinophagia</taxon>
        <taxon>Chitinophagales</taxon>
        <taxon>Chitinophagaceae</taxon>
        <taxon>Chitinophaga</taxon>
    </lineage>
</organism>
<feature type="coiled-coil region" evidence="1">
    <location>
        <begin position="130"/>
        <end position="180"/>
    </location>
</feature>
<sequence>MKKKLILRFFTIVNVMVITAWSLSVGVLLSFKTSPLYEDVWAQLGLSKVKASNSIKESFLNGYLQYYSARNFRNIATGNREGVTRDLLAYTKEYVQGEEFRNAYLEYRNNQKPKEPVLPQTPEAVRAKYIADTKAAIENLEKTLKAVNDAEMKKSLNESLEMFKQNLSDAEKNKSELLNLMIEGEKSGYEYKKQTYANDLAAWENTYPASPNGYIKQRLQEMLDATEGVDYNAQLVVKGDKKYFVNKAYENKSSNWKMAFRAGKEVTATARAFAQAWLKELK</sequence>
<gene>
    <name evidence="3" type="ORF">MKQ68_21210</name>
</gene>
<evidence type="ECO:0000256" key="1">
    <source>
        <dbReference type="SAM" id="Coils"/>
    </source>
</evidence>
<dbReference type="EMBL" id="CP107006">
    <property type="protein sequence ID" value="UYQ92604.1"/>
    <property type="molecule type" value="Genomic_DNA"/>
</dbReference>
<keyword evidence="1" id="KW-0175">Coiled coil</keyword>
<evidence type="ECO:0000313" key="4">
    <source>
        <dbReference type="Proteomes" id="UP001162741"/>
    </source>
</evidence>
<protein>
    <submittedName>
        <fullName evidence="3">Uncharacterized protein</fullName>
    </submittedName>
</protein>
<dbReference type="RefSeq" id="WP_264280844.1">
    <property type="nucleotide sequence ID" value="NZ_CP107006.1"/>
</dbReference>
<evidence type="ECO:0000313" key="3">
    <source>
        <dbReference type="EMBL" id="UYQ92604.1"/>
    </source>
</evidence>
<feature type="transmembrane region" description="Helical" evidence="2">
    <location>
        <begin position="7"/>
        <end position="29"/>
    </location>
</feature>
<name>A0ABY6J333_9BACT</name>
<keyword evidence="2" id="KW-0812">Transmembrane</keyword>
<reference evidence="3" key="1">
    <citation type="submission" date="2022-10" db="EMBL/GenBank/DDBJ databases">
        <title>Chitinophaga sp. nov., isolated from soil.</title>
        <authorList>
            <person name="Jeon C.O."/>
        </authorList>
    </citation>
    <scope>NUCLEOTIDE SEQUENCE</scope>
    <source>
        <strain evidence="3">R8</strain>
    </source>
</reference>
<keyword evidence="2" id="KW-0472">Membrane</keyword>
<dbReference type="Proteomes" id="UP001162741">
    <property type="component" value="Chromosome"/>
</dbReference>
<keyword evidence="2" id="KW-1133">Transmembrane helix</keyword>
<accession>A0ABY6J333</accession>
<evidence type="ECO:0000256" key="2">
    <source>
        <dbReference type="SAM" id="Phobius"/>
    </source>
</evidence>
<proteinExistence type="predicted"/>
<keyword evidence="4" id="KW-1185">Reference proteome</keyword>